<dbReference type="Proteomes" id="UP001236500">
    <property type="component" value="Chromosome"/>
</dbReference>
<dbReference type="RefSeq" id="WP_280317784.1">
    <property type="nucleotide sequence ID" value="NZ_CP118605.1"/>
</dbReference>
<evidence type="ECO:0000313" key="3">
    <source>
        <dbReference type="Proteomes" id="UP001236500"/>
    </source>
</evidence>
<dbReference type="EMBL" id="CP118605">
    <property type="protein sequence ID" value="WGL15188.1"/>
    <property type="molecule type" value="Genomic_DNA"/>
</dbReference>
<evidence type="ECO:0000256" key="1">
    <source>
        <dbReference type="SAM" id="Phobius"/>
    </source>
</evidence>
<sequence length="113" mass="13106">MSLYELTRSAISLAPAMVLAISFIFLRQYTWYFRLGLLFFGGWILIAGSTYIFWTYSINYAPDQEILAELSRRDGAPRLLGVLFGWAYAIVVYFILESFRLLFIGLRSINQEK</sequence>
<keyword evidence="1" id="KW-1133">Transmembrane helix</keyword>
<organism evidence="2 3">
    <name type="scientific">Microbulbifer bruguierae</name>
    <dbReference type="NCBI Taxonomy" id="3029061"/>
    <lineage>
        <taxon>Bacteria</taxon>
        <taxon>Pseudomonadati</taxon>
        <taxon>Pseudomonadota</taxon>
        <taxon>Gammaproteobacteria</taxon>
        <taxon>Cellvibrionales</taxon>
        <taxon>Microbulbiferaceae</taxon>
        <taxon>Microbulbifer</taxon>
    </lineage>
</organism>
<evidence type="ECO:0000313" key="2">
    <source>
        <dbReference type="EMBL" id="WGL15188.1"/>
    </source>
</evidence>
<feature type="transmembrane region" description="Helical" evidence="1">
    <location>
        <begin position="6"/>
        <end position="26"/>
    </location>
</feature>
<feature type="transmembrane region" description="Helical" evidence="1">
    <location>
        <begin position="33"/>
        <end position="56"/>
    </location>
</feature>
<reference evidence="2 3" key="1">
    <citation type="submission" date="2023-02" db="EMBL/GenBank/DDBJ databases">
        <title>Description and genomic characterization of Microbulbifer bruguierae sp. nov., isolated from the sediment of mangrove plant Bruguiera sexangula.</title>
        <authorList>
            <person name="Long M."/>
        </authorList>
    </citation>
    <scope>NUCLEOTIDE SEQUENCE [LARGE SCALE GENOMIC DNA]</scope>
    <source>
        <strain evidence="2 3">H12</strain>
    </source>
</reference>
<keyword evidence="1" id="KW-0472">Membrane</keyword>
<keyword evidence="3" id="KW-1185">Reference proteome</keyword>
<proteinExistence type="predicted"/>
<name>A0ABY8N8G8_9GAMM</name>
<gene>
    <name evidence="2" type="ORF">PVT68_10420</name>
</gene>
<accession>A0ABY8N8G8</accession>
<keyword evidence="1" id="KW-0812">Transmembrane</keyword>
<protein>
    <submittedName>
        <fullName evidence="2">Uncharacterized protein</fullName>
    </submittedName>
</protein>
<feature type="transmembrane region" description="Helical" evidence="1">
    <location>
        <begin position="76"/>
        <end position="96"/>
    </location>
</feature>